<dbReference type="GO" id="GO:0005886">
    <property type="term" value="C:plasma membrane"/>
    <property type="evidence" value="ECO:0007669"/>
    <property type="project" value="UniProtKB-SubCell"/>
</dbReference>
<evidence type="ECO:0000256" key="3">
    <source>
        <dbReference type="ARBA" id="ARBA00022692"/>
    </source>
</evidence>
<organism evidence="11 12">
    <name type="scientific">Caproicibacter fermentans</name>
    <dbReference type="NCBI Taxonomy" id="2576756"/>
    <lineage>
        <taxon>Bacteria</taxon>
        <taxon>Bacillati</taxon>
        <taxon>Bacillota</taxon>
        <taxon>Clostridia</taxon>
        <taxon>Eubacteriales</taxon>
        <taxon>Acutalibacteraceae</taxon>
        <taxon>Caproicibacter</taxon>
    </lineage>
</organism>
<dbReference type="PROSITE" id="PS50893">
    <property type="entry name" value="ABC_TRANSPORTER_2"/>
    <property type="match status" value="1"/>
</dbReference>
<dbReference type="FunFam" id="3.40.50.300:FF:000287">
    <property type="entry name" value="Multidrug ABC transporter ATP-binding protein"/>
    <property type="match status" value="1"/>
</dbReference>
<dbReference type="PROSITE" id="PS00211">
    <property type="entry name" value="ABC_TRANSPORTER_1"/>
    <property type="match status" value="1"/>
</dbReference>
<keyword evidence="4" id="KW-0547">Nucleotide-binding</keyword>
<dbReference type="InterPro" id="IPR036640">
    <property type="entry name" value="ABC1_TM_sf"/>
</dbReference>
<dbReference type="PANTHER" id="PTHR24221">
    <property type="entry name" value="ATP-BINDING CASSETTE SUB-FAMILY B"/>
    <property type="match status" value="1"/>
</dbReference>
<dbReference type="Gene3D" id="1.20.1560.10">
    <property type="entry name" value="ABC transporter type 1, transmembrane domain"/>
    <property type="match status" value="1"/>
</dbReference>
<evidence type="ECO:0000256" key="4">
    <source>
        <dbReference type="ARBA" id="ARBA00022741"/>
    </source>
</evidence>
<sequence length="377" mass="42326">MVSLFVEYVKGIPLLKAFSTSRKIDEKLEKATVHFGESSKELSRYKARQLSRYGFFVDLSYGVMAITGAIFVFSGKLALMTYFLYIIVSKEVYKPFNAMETYWMNYLSVTDSYCRIRKILDAPIIEEPDKPLQPSGSDIEYRNVGFSYEEDEFAMRNVSFQAPANTLTALVGESGSGKTTVTNLLLRFWDVENGSIQIGGTDIRSMSYDDLLGSVSIVMQNVQLFADTIEGNIRLGNANATDEEIIRAAQKARIHDFIMTLPQGYKTVIGENGATLSGGQRQRISIARAFLKDAPILVLDEFTSSIDPGNEVLIQEAITDLIKNRTVLVIAHHLNTIRSADQILVFRNGEIVERGRHEELLKKNGYYNSLFKAQSIK</sequence>
<dbReference type="GO" id="GO:0034040">
    <property type="term" value="F:ATPase-coupled lipid transmembrane transporter activity"/>
    <property type="evidence" value="ECO:0007669"/>
    <property type="project" value="TreeGrafter"/>
</dbReference>
<dbReference type="SUPFAM" id="SSF52540">
    <property type="entry name" value="P-loop containing nucleoside triphosphate hydrolases"/>
    <property type="match status" value="1"/>
</dbReference>
<accession>A0A6N8I1K9</accession>
<keyword evidence="6 8" id="KW-1133">Transmembrane helix</keyword>
<evidence type="ECO:0000256" key="6">
    <source>
        <dbReference type="ARBA" id="ARBA00022989"/>
    </source>
</evidence>
<dbReference type="EMBL" id="VWXL01000071">
    <property type="protein sequence ID" value="MVB11755.1"/>
    <property type="molecule type" value="Genomic_DNA"/>
</dbReference>
<evidence type="ECO:0000256" key="8">
    <source>
        <dbReference type="SAM" id="Phobius"/>
    </source>
</evidence>
<dbReference type="SMART" id="SM00382">
    <property type="entry name" value="AAA"/>
    <property type="match status" value="1"/>
</dbReference>
<dbReference type="AlphaFoldDB" id="A0A6N8I1K9"/>
<dbReference type="InterPro" id="IPR039421">
    <property type="entry name" value="Type_1_exporter"/>
</dbReference>
<reference evidence="11 12" key="1">
    <citation type="submission" date="2019-09" db="EMBL/GenBank/DDBJ databases">
        <title>Genome sequence of Clostridium sp. EA1.</title>
        <authorList>
            <person name="Poehlein A."/>
            <person name="Bengelsdorf F.R."/>
            <person name="Daniel R."/>
        </authorList>
    </citation>
    <scope>NUCLEOTIDE SEQUENCE [LARGE SCALE GENOMIC DNA]</scope>
    <source>
        <strain evidence="11 12">EA1</strain>
    </source>
</reference>
<dbReference type="PANTHER" id="PTHR24221:SF397">
    <property type="entry name" value="ABC TRANSPORTER, ATP-BINDING TRANSMEMBRANE PROTEIN"/>
    <property type="match status" value="1"/>
</dbReference>
<comment type="caution">
    <text evidence="11">The sequence shown here is derived from an EMBL/GenBank/DDBJ whole genome shotgun (WGS) entry which is preliminary data.</text>
</comment>
<dbReference type="InterPro" id="IPR003593">
    <property type="entry name" value="AAA+_ATPase"/>
</dbReference>
<name>A0A6N8I1K9_9FIRM</name>
<evidence type="ECO:0000256" key="7">
    <source>
        <dbReference type="ARBA" id="ARBA00023136"/>
    </source>
</evidence>
<dbReference type="SUPFAM" id="SSF90123">
    <property type="entry name" value="ABC transporter transmembrane region"/>
    <property type="match status" value="1"/>
</dbReference>
<feature type="transmembrane region" description="Helical" evidence="8">
    <location>
        <begin position="61"/>
        <end position="88"/>
    </location>
</feature>
<evidence type="ECO:0000256" key="2">
    <source>
        <dbReference type="ARBA" id="ARBA00022448"/>
    </source>
</evidence>
<dbReference type="GO" id="GO:0016887">
    <property type="term" value="F:ATP hydrolysis activity"/>
    <property type="evidence" value="ECO:0007669"/>
    <property type="project" value="InterPro"/>
</dbReference>
<evidence type="ECO:0000259" key="10">
    <source>
        <dbReference type="PROSITE" id="PS50929"/>
    </source>
</evidence>
<evidence type="ECO:0000256" key="1">
    <source>
        <dbReference type="ARBA" id="ARBA00004651"/>
    </source>
</evidence>
<gene>
    <name evidence="11" type="ORF">CAFE_24800</name>
</gene>
<dbReference type="InterPro" id="IPR003439">
    <property type="entry name" value="ABC_transporter-like_ATP-bd"/>
</dbReference>
<dbReference type="InterPro" id="IPR027417">
    <property type="entry name" value="P-loop_NTPase"/>
</dbReference>
<dbReference type="Proteomes" id="UP000469440">
    <property type="component" value="Unassembled WGS sequence"/>
</dbReference>
<feature type="domain" description="ABC transporter" evidence="9">
    <location>
        <begin position="139"/>
        <end position="373"/>
    </location>
</feature>
<dbReference type="InterPro" id="IPR011527">
    <property type="entry name" value="ABC1_TM_dom"/>
</dbReference>
<comment type="subcellular location">
    <subcellularLocation>
        <location evidence="1">Cell membrane</location>
        <topology evidence="1">Multi-pass membrane protein</topology>
    </subcellularLocation>
</comment>
<keyword evidence="7 8" id="KW-0472">Membrane</keyword>
<keyword evidence="3 8" id="KW-0812">Transmembrane</keyword>
<dbReference type="Pfam" id="PF00005">
    <property type="entry name" value="ABC_tran"/>
    <property type="match status" value="1"/>
</dbReference>
<evidence type="ECO:0000256" key="5">
    <source>
        <dbReference type="ARBA" id="ARBA00022840"/>
    </source>
</evidence>
<proteinExistence type="predicted"/>
<keyword evidence="2" id="KW-0813">Transport</keyword>
<dbReference type="GO" id="GO:0140359">
    <property type="term" value="F:ABC-type transporter activity"/>
    <property type="evidence" value="ECO:0007669"/>
    <property type="project" value="InterPro"/>
</dbReference>
<dbReference type="GO" id="GO:0005524">
    <property type="term" value="F:ATP binding"/>
    <property type="evidence" value="ECO:0007669"/>
    <property type="project" value="UniProtKB-KW"/>
</dbReference>
<protein>
    <submittedName>
        <fullName evidence="11">Putative ABC transporter ATP-binding protein</fullName>
    </submittedName>
</protein>
<evidence type="ECO:0000313" key="11">
    <source>
        <dbReference type="EMBL" id="MVB11755.1"/>
    </source>
</evidence>
<dbReference type="PROSITE" id="PS50929">
    <property type="entry name" value="ABC_TM1F"/>
    <property type="match status" value="1"/>
</dbReference>
<evidence type="ECO:0000259" key="9">
    <source>
        <dbReference type="PROSITE" id="PS50893"/>
    </source>
</evidence>
<feature type="domain" description="ABC transmembrane type-1" evidence="10">
    <location>
        <begin position="1"/>
        <end position="108"/>
    </location>
</feature>
<keyword evidence="5 11" id="KW-0067">ATP-binding</keyword>
<evidence type="ECO:0000313" key="12">
    <source>
        <dbReference type="Proteomes" id="UP000469440"/>
    </source>
</evidence>
<keyword evidence="12" id="KW-1185">Reference proteome</keyword>
<dbReference type="Gene3D" id="3.40.50.300">
    <property type="entry name" value="P-loop containing nucleotide triphosphate hydrolases"/>
    <property type="match status" value="1"/>
</dbReference>
<dbReference type="InterPro" id="IPR017871">
    <property type="entry name" value="ABC_transporter-like_CS"/>
</dbReference>